<dbReference type="EMBL" id="VSRR010010348">
    <property type="protein sequence ID" value="MPC51692.1"/>
    <property type="molecule type" value="Genomic_DNA"/>
</dbReference>
<dbReference type="AlphaFoldDB" id="A0A5B7FYM0"/>
<proteinExistence type="predicted"/>
<reference evidence="1 2" key="1">
    <citation type="submission" date="2019-05" db="EMBL/GenBank/DDBJ databases">
        <title>Another draft genome of Portunus trituberculatus and its Hox gene families provides insights of decapod evolution.</title>
        <authorList>
            <person name="Jeong J.-H."/>
            <person name="Song I."/>
            <person name="Kim S."/>
            <person name="Choi T."/>
            <person name="Kim D."/>
            <person name="Ryu S."/>
            <person name="Kim W."/>
        </authorList>
    </citation>
    <scope>NUCLEOTIDE SEQUENCE [LARGE SCALE GENOMIC DNA]</scope>
    <source>
        <tissue evidence="1">Muscle</tissue>
    </source>
</reference>
<name>A0A5B7FYM0_PORTR</name>
<accession>A0A5B7FYM0</accession>
<gene>
    <name evidence="1" type="ORF">E2C01_045544</name>
</gene>
<dbReference type="Proteomes" id="UP000324222">
    <property type="component" value="Unassembled WGS sequence"/>
</dbReference>
<evidence type="ECO:0000313" key="2">
    <source>
        <dbReference type="Proteomes" id="UP000324222"/>
    </source>
</evidence>
<keyword evidence="2" id="KW-1185">Reference proteome</keyword>
<protein>
    <submittedName>
        <fullName evidence="1">Uncharacterized protein</fullName>
    </submittedName>
</protein>
<evidence type="ECO:0000313" key="1">
    <source>
        <dbReference type="EMBL" id="MPC51692.1"/>
    </source>
</evidence>
<comment type="caution">
    <text evidence="1">The sequence shown here is derived from an EMBL/GenBank/DDBJ whole genome shotgun (WGS) entry which is preliminary data.</text>
</comment>
<sequence>MGFVTQGNKGRSKMRAWSEKKAETLSSIAGYLSVSSLVSESASHSRPSLSPPTYAKAFSVIAQ</sequence>
<organism evidence="1 2">
    <name type="scientific">Portunus trituberculatus</name>
    <name type="common">Swimming crab</name>
    <name type="synonym">Neptunus trituberculatus</name>
    <dbReference type="NCBI Taxonomy" id="210409"/>
    <lineage>
        <taxon>Eukaryota</taxon>
        <taxon>Metazoa</taxon>
        <taxon>Ecdysozoa</taxon>
        <taxon>Arthropoda</taxon>
        <taxon>Crustacea</taxon>
        <taxon>Multicrustacea</taxon>
        <taxon>Malacostraca</taxon>
        <taxon>Eumalacostraca</taxon>
        <taxon>Eucarida</taxon>
        <taxon>Decapoda</taxon>
        <taxon>Pleocyemata</taxon>
        <taxon>Brachyura</taxon>
        <taxon>Eubrachyura</taxon>
        <taxon>Portunoidea</taxon>
        <taxon>Portunidae</taxon>
        <taxon>Portuninae</taxon>
        <taxon>Portunus</taxon>
    </lineage>
</organism>